<dbReference type="InterPro" id="IPR038252">
    <property type="entry name" value="UBA_E1_C_sf"/>
</dbReference>
<keyword evidence="9 11" id="KW-0067">ATP-binding</keyword>
<dbReference type="AlphaFoldDB" id="A0AAV8V299"/>
<dbReference type="GO" id="GO:0006974">
    <property type="term" value="P:DNA damage response"/>
    <property type="evidence" value="ECO:0007669"/>
    <property type="project" value="TreeGrafter"/>
</dbReference>
<dbReference type="InterPro" id="IPR000011">
    <property type="entry name" value="UBQ/SUMO-activ_enz_E1-like"/>
</dbReference>
<dbReference type="NCBIfam" id="TIGR01408">
    <property type="entry name" value="Ube1"/>
    <property type="match status" value="1"/>
</dbReference>
<dbReference type="GO" id="GO:0005737">
    <property type="term" value="C:cytoplasm"/>
    <property type="evidence" value="ECO:0007669"/>
    <property type="project" value="TreeGrafter"/>
</dbReference>
<dbReference type="GO" id="GO:0005634">
    <property type="term" value="C:nucleus"/>
    <property type="evidence" value="ECO:0007669"/>
    <property type="project" value="TreeGrafter"/>
</dbReference>
<evidence type="ECO:0000256" key="3">
    <source>
        <dbReference type="ARBA" id="ARBA00005673"/>
    </source>
</evidence>
<dbReference type="FunFam" id="3.10.290.60:FF:000001">
    <property type="entry name" value="Ubiquitin-activating enzyme E1 2"/>
    <property type="match status" value="1"/>
</dbReference>
<dbReference type="InterPro" id="IPR033127">
    <property type="entry name" value="UBQ-activ_enz_E1_Cys_AS"/>
</dbReference>
<dbReference type="InterPro" id="IPR042449">
    <property type="entry name" value="Ub-E1_IAD_1"/>
</dbReference>
<dbReference type="Gene3D" id="3.10.290.60">
    <property type="entry name" value="Ubiquitin-activating enzyme E1, UFD domain"/>
    <property type="match status" value="1"/>
</dbReference>
<sequence length="1042" mass="115407">MAAENEAIDEDLYSRQLYVLGHDAQRRMAASNVLIVGMTGLGVEIAKNIVLAGVKTVNIIDDEIVKWNDLSSQFYLATKDVGKSSRVDATFPHLAELNPYVSVHKLSSDILDSGDLSQFQVVVLVDQPFSLQLSVDKKCHTAGVRFISASSRGVFGSVFADYGKEFVVVDDNGEQEKQIMIAAITRDSPPMITCMDGNRHDLEEGDYVKFVEVKGMTELNDGKPRKVSVPGPFSFSIEDDVSGYGEYESGGLGIQVKMPKKVDFLPLEEAVKSPEYIATDFGKFDRQVTINACFQALEKYSMANGSEPKPGSAEDADKFLATVKETLQGEEPVENVVEAFSRSCAGNLSPVVAALGGLIGQEIMKAISGKFGPLKQFLMFDCMEILPDALPDQTSCAPCGSRYDGQLAVLGKDICEEIFNLRYFLVGAGAIGCEMLKCWAMMGIGSGEKGMIYLTDMDQIEKSNLSRQFLFRDRDIKKAKSVAAAEAIKRMNPDLHVTTYEARVGADTENLFNDEFWTNLSGVCNALDNVQARMYVDQRCLFYKKSLLESGTLGTKGNTQVVVPNLTESYSSSRDPPEKSIPICTLKNFPYQIEHTIQWARDQFEGYFRNTADEVNKFVAEEDSYLEDLKSQGAGTMRASLESIYSASVELKPSSVDDCIKWARLSFEELFSSSIKQLLYSCPADMVDRDGVPFWSGTRRCPSPIEFDVNNPLHLEYVYNGSCLRAETYGMDSGLTPESVAAAVAKVSIPKFEPKTGMKVAATDAEAEQQGGATVLGDDDDRIEQLLGNLRSAHQTMAGFKMSPIEFEKDDDTNHHIDFITACSNLRATNYSIENADRHTSKRIAGKIIPAIATTTAYVTGCSCIELYKLVRLGYTSAGAVEENAWLKVDDAGTEEKQKAKEKELEIFKNGFVNLALPFFAFSDPIAAGKNSMGAGRYWTLWDRFDVDMGEELSLQGLLDHFQNKYGLEITMISCGVSFLYSTFTSKDKLAQRMPMKLSEVAKMVGKMEFHDSQQYLVMEVCCNDESGDDVEVPYIRYRFRW</sequence>
<evidence type="ECO:0000259" key="12">
    <source>
        <dbReference type="SMART" id="SM00985"/>
    </source>
</evidence>
<dbReference type="Gene3D" id="1.10.10.2660">
    <property type="entry name" value="Ubiquitin-activating enzyme E1, SCCH domain"/>
    <property type="match status" value="1"/>
</dbReference>
<dbReference type="FunFam" id="3.50.50.80:FF:000001">
    <property type="entry name" value="ubiquitin-like modifier-activating enzyme 1"/>
    <property type="match status" value="1"/>
</dbReference>
<dbReference type="GO" id="GO:0005524">
    <property type="term" value="F:ATP binding"/>
    <property type="evidence" value="ECO:0007669"/>
    <property type="project" value="UniProtKB-KW"/>
</dbReference>
<evidence type="ECO:0000256" key="1">
    <source>
        <dbReference type="ARBA" id="ARBA00000488"/>
    </source>
</evidence>
<evidence type="ECO:0000256" key="5">
    <source>
        <dbReference type="ARBA" id="ARBA00012990"/>
    </source>
</evidence>
<dbReference type="SUPFAM" id="SSF69572">
    <property type="entry name" value="Activating enzymes of the ubiquitin-like proteins"/>
    <property type="match status" value="2"/>
</dbReference>
<organism evidence="13 14">
    <name type="scientific">Rhodosorus marinus</name>
    <dbReference type="NCBI Taxonomy" id="101924"/>
    <lineage>
        <taxon>Eukaryota</taxon>
        <taxon>Rhodophyta</taxon>
        <taxon>Stylonematophyceae</taxon>
        <taxon>Stylonematales</taxon>
        <taxon>Stylonemataceae</taxon>
        <taxon>Rhodosorus</taxon>
    </lineage>
</organism>
<dbReference type="InterPro" id="IPR035985">
    <property type="entry name" value="Ubiquitin-activating_enz"/>
</dbReference>
<gene>
    <name evidence="13" type="ORF">NDN08_005675</name>
</gene>
<comment type="caution">
    <text evidence="13">The sequence shown here is derived from an EMBL/GenBank/DDBJ whole genome shotgun (WGS) entry which is preliminary data.</text>
</comment>
<keyword evidence="14" id="KW-1185">Reference proteome</keyword>
<keyword evidence="7 11" id="KW-0547">Nucleotide-binding</keyword>
<dbReference type="FunFam" id="3.40.50.720:FF:000015">
    <property type="entry name" value="Ubiquitin-activating enzyme E1 1"/>
    <property type="match status" value="1"/>
</dbReference>
<dbReference type="EC" id="6.2.1.45" evidence="5"/>
<dbReference type="Gene3D" id="3.40.50.12550">
    <property type="entry name" value="Ubiquitin-activating enzyme E1, inactive adenylation domain, subdomain 2"/>
    <property type="match status" value="1"/>
</dbReference>
<dbReference type="GO" id="GO:0004839">
    <property type="term" value="F:ubiquitin activating enzyme activity"/>
    <property type="evidence" value="ECO:0007669"/>
    <property type="project" value="UniProtKB-EC"/>
</dbReference>
<evidence type="ECO:0000256" key="4">
    <source>
        <dbReference type="ARBA" id="ARBA00011245"/>
    </source>
</evidence>
<dbReference type="Gene3D" id="3.50.50.80">
    <property type="entry name" value="Ubiquitin-activating enzyme E1, inactive adenylation domain, subdomain 1"/>
    <property type="match status" value="1"/>
</dbReference>
<dbReference type="Gene3D" id="3.40.50.720">
    <property type="entry name" value="NAD(P)-binding Rossmann-like Domain"/>
    <property type="match status" value="1"/>
</dbReference>
<evidence type="ECO:0000313" key="13">
    <source>
        <dbReference type="EMBL" id="KAJ8908975.1"/>
    </source>
</evidence>
<accession>A0AAV8V299</accession>
<dbReference type="EMBL" id="JAMWBK010000001">
    <property type="protein sequence ID" value="KAJ8908975.1"/>
    <property type="molecule type" value="Genomic_DNA"/>
</dbReference>
<keyword evidence="6 11" id="KW-0436">Ligase</keyword>
<evidence type="ECO:0000256" key="10">
    <source>
        <dbReference type="PROSITE-ProRule" id="PRU10132"/>
    </source>
</evidence>
<dbReference type="InterPro" id="IPR042063">
    <property type="entry name" value="Ubi_acti_E1_SCCH"/>
</dbReference>
<dbReference type="InterPro" id="IPR045886">
    <property type="entry name" value="ThiF/MoeB/HesA"/>
</dbReference>
<dbReference type="SMART" id="SM00985">
    <property type="entry name" value="UBA_e1_C"/>
    <property type="match status" value="1"/>
</dbReference>
<dbReference type="PANTHER" id="PTHR10953">
    <property type="entry name" value="UBIQUITIN-ACTIVATING ENZYME E1"/>
    <property type="match status" value="1"/>
</dbReference>
<dbReference type="InterPro" id="IPR042302">
    <property type="entry name" value="E1_FCCH_sf"/>
</dbReference>
<comment type="subunit">
    <text evidence="4">Monomer.</text>
</comment>
<dbReference type="PROSITE" id="PS00865">
    <property type="entry name" value="UBIQUITIN_ACTIVAT_2"/>
    <property type="match status" value="1"/>
</dbReference>
<keyword evidence="8 11" id="KW-0833">Ubl conjugation pathway</keyword>
<evidence type="ECO:0000313" key="14">
    <source>
        <dbReference type="Proteomes" id="UP001157974"/>
    </source>
</evidence>
<feature type="active site" description="Glycyl thioester intermediate" evidence="10">
    <location>
        <position position="584"/>
    </location>
</feature>
<evidence type="ECO:0000256" key="2">
    <source>
        <dbReference type="ARBA" id="ARBA00004906"/>
    </source>
</evidence>
<dbReference type="FunFam" id="1.10.10.2660:FF:000001">
    <property type="entry name" value="Ubiquitin-activating enzyme E1 1"/>
    <property type="match status" value="1"/>
</dbReference>
<dbReference type="InterPro" id="IPR000594">
    <property type="entry name" value="ThiF_NAD_FAD-bd"/>
</dbReference>
<proteinExistence type="inferred from homology"/>
<protein>
    <recommendedName>
        <fullName evidence="5">E1 ubiquitin-activating enzyme</fullName>
        <ecNumber evidence="5">6.2.1.45</ecNumber>
    </recommendedName>
</protein>
<evidence type="ECO:0000256" key="11">
    <source>
        <dbReference type="RuleBase" id="RU000519"/>
    </source>
</evidence>
<dbReference type="Proteomes" id="UP001157974">
    <property type="component" value="Unassembled WGS sequence"/>
</dbReference>
<comment type="similarity">
    <text evidence="3 11">Belongs to the ubiquitin-activating E1 family.</text>
</comment>
<dbReference type="GO" id="GO:0006511">
    <property type="term" value="P:ubiquitin-dependent protein catabolic process"/>
    <property type="evidence" value="ECO:0007669"/>
    <property type="project" value="TreeGrafter"/>
</dbReference>
<evidence type="ECO:0000256" key="6">
    <source>
        <dbReference type="ARBA" id="ARBA00022598"/>
    </source>
</evidence>
<dbReference type="Gene3D" id="2.40.30.180">
    <property type="entry name" value="Ubiquitin-activating enzyme E1, FCCH domain"/>
    <property type="match status" value="1"/>
</dbReference>
<dbReference type="PANTHER" id="PTHR10953:SF4">
    <property type="entry name" value="UBIQUITIN-ACTIVATING ENZYME E1 C-TERMINAL DOMAIN-CONTAINING PROTEIN"/>
    <property type="match status" value="1"/>
</dbReference>
<comment type="pathway">
    <text evidence="2">Protein modification; protein ubiquitination.</text>
</comment>
<dbReference type="InterPro" id="IPR018965">
    <property type="entry name" value="Ub-activating_enz_E1_C"/>
</dbReference>
<dbReference type="InterPro" id="IPR018075">
    <property type="entry name" value="UBQ-activ_enz_E1"/>
</dbReference>
<evidence type="ECO:0000256" key="9">
    <source>
        <dbReference type="ARBA" id="ARBA00022840"/>
    </source>
</evidence>
<dbReference type="Pfam" id="PF09358">
    <property type="entry name" value="E1_UFD"/>
    <property type="match status" value="1"/>
</dbReference>
<comment type="catalytic activity">
    <reaction evidence="1">
        <text>ATP + ubiquitin + [E1 ubiquitin-activating enzyme]-L-cysteine = AMP + diphosphate + S-ubiquitinyl-[E1 ubiquitin-activating enzyme]-L-cysteine.</text>
        <dbReference type="EC" id="6.2.1.45"/>
    </reaction>
</comment>
<evidence type="ECO:0000256" key="8">
    <source>
        <dbReference type="ARBA" id="ARBA00022786"/>
    </source>
</evidence>
<dbReference type="InterPro" id="IPR019572">
    <property type="entry name" value="UBA_E1_SCCH"/>
</dbReference>
<dbReference type="Pfam" id="PF00899">
    <property type="entry name" value="ThiF"/>
    <property type="match status" value="2"/>
</dbReference>
<dbReference type="Pfam" id="PF10585">
    <property type="entry name" value="UBA_E1_SCCH"/>
    <property type="match status" value="1"/>
</dbReference>
<dbReference type="PRINTS" id="PR01849">
    <property type="entry name" value="UBIQUITINACT"/>
</dbReference>
<dbReference type="FunFam" id="2.40.30.180:FF:000001">
    <property type="entry name" value="ubiquitin-like modifier-activating enzyme 1"/>
    <property type="match status" value="1"/>
</dbReference>
<feature type="domain" description="Ubiquitin-activating enzyme E1 C-terminal" evidence="12">
    <location>
        <begin position="908"/>
        <end position="1036"/>
    </location>
</feature>
<evidence type="ECO:0000256" key="7">
    <source>
        <dbReference type="ARBA" id="ARBA00022741"/>
    </source>
</evidence>
<name>A0AAV8V299_9RHOD</name>
<reference evidence="13 14" key="1">
    <citation type="journal article" date="2023" name="Nat. Commun.">
        <title>Origin of minicircular mitochondrial genomes in red algae.</title>
        <authorList>
            <person name="Lee Y."/>
            <person name="Cho C.H."/>
            <person name="Lee Y.M."/>
            <person name="Park S.I."/>
            <person name="Yang J.H."/>
            <person name="West J.A."/>
            <person name="Bhattacharya D."/>
            <person name="Yoon H.S."/>
        </authorList>
    </citation>
    <scope>NUCLEOTIDE SEQUENCE [LARGE SCALE GENOMIC DNA]</scope>
    <source>
        <strain evidence="13 14">CCMP1338</strain>
        <tissue evidence="13">Whole cell</tissue>
    </source>
</reference>
<dbReference type="CDD" id="cd01490">
    <property type="entry name" value="Ube1_repeat2"/>
    <property type="match status" value="1"/>
</dbReference>
<dbReference type="CDD" id="cd01491">
    <property type="entry name" value="Ube1_repeat1"/>
    <property type="match status" value="1"/>
</dbReference>